<dbReference type="Proteomes" id="UP001597383">
    <property type="component" value="Unassembled WGS sequence"/>
</dbReference>
<accession>A0ABW4W6C1</accession>
<gene>
    <name evidence="1" type="ORF">ACFSJF_20310</name>
</gene>
<reference evidence="2" key="1">
    <citation type="journal article" date="2019" name="Int. J. Syst. Evol. Microbiol.">
        <title>The Global Catalogue of Microorganisms (GCM) 10K type strain sequencing project: providing services to taxonomists for standard genome sequencing and annotation.</title>
        <authorList>
            <consortium name="The Broad Institute Genomics Platform"/>
            <consortium name="The Broad Institute Genome Sequencing Center for Infectious Disease"/>
            <person name="Wu L."/>
            <person name="Ma J."/>
        </authorList>
    </citation>
    <scope>NUCLEOTIDE SEQUENCE [LARGE SCALE GENOMIC DNA]</scope>
    <source>
        <strain evidence="2">R28</strain>
    </source>
</reference>
<evidence type="ECO:0000313" key="1">
    <source>
        <dbReference type="EMBL" id="MFD2046616.1"/>
    </source>
</evidence>
<evidence type="ECO:0008006" key="3">
    <source>
        <dbReference type="Google" id="ProtNLM"/>
    </source>
</evidence>
<dbReference type="RefSeq" id="WP_377558665.1">
    <property type="nucleotide sequence ID" value="NZ_JBHUHQ010000040.1"/>
</dbReference>
<proteinExistence type="predicted"/>
<evidence type="ECO:0000313" key="2">
    <source>
        <dbReference type="Proteomes" id="UP001597383"/>
    </source>
</evidence>
<organism evidence="1 2">
    <name type="scientific">Ornithinibacillus salinisoli</name>
    <dbReference type="NCBI Taxonomy" id="1848459"/>
    <lineage>
        <taxon>Bacteria</taxon>
        <taxon>Bacillati</taxon>
        <taxon>Bacillota</taxon>
        <taxon>Bacilli</taxon>
        <taxon>Bacillales</taxon>
        <taxon>Bacillaceae</taxon>
        <taxon>Ornithinibacillus</taxon>
    </lineage>
</organism>
<keyword evidence="2" id="KW-1185">Reference proteome</keyword>
<protein>
    <recommendedName>
        <fullName evidence="3">DUF262 domain-containing protein</fullName>
    </recommendedName>
</protein>
<dbReference type="EMBL" id="JBHUHQ010000040">
    <property type="protein sequence ID" value="MFD2046616.1"/>
    <property type="molecule type" value="Genomic_DNA"/>
</dbReference>
<name>A0ABW4W6C1_9BACI</name>
<comment type="caution">
    <text evidence="1">The sequence shown here is derived from an EMBL/GenBank/DDBJ whole genome shotgun (WGS) entry which is preliminary data.</text>
</comment>
<sequence length="169" mass="20662">MESSELIKKLKPYNNNTLDKEPFESYKLRVAHLLPNFPVEVLEQWIYRHYSDINDYSFLGLENMAFTEIIMKKDDIYNNIKSYDDKIIDSLGYQIYERSNKTWLQKKMISQFTWPVPIIVYKNYDNPDMGKPYHLIEGHLRLNYFRAMYRREKNILLDNHRVWEFELFD</sequence>